<dbReference type="OrthoDB" id="507949at2759"/>
<feature type="compositionally biased region" description="Polar residues" evidence="1">
    <location>
        <begin position="156"/>
        <end position="165"/>
    </location>
</feature>
<keyword evidence="4" id="KW-1185">Reference proteome</keyword>
<proteinExistence type="predicted"/>
<feature type="chain" id="PRO_5005190662" evidence="2">
    <location>
        <begin position="19"/>
        <end position="210"/>
    </location>
</feature>
<feature type="region of interest" description="Disordered" evidence="1">
    <location>
        <begin position="156"/>
        <end position="197"/>
    </location>
</feature>
<evidence type="ECO:0000256" key="1">
    <source>
        <dbReference type="SAM" id="MobiDB-lite"/>
    </source>
</evidence>
<dbReference type="EMBL" id="CDMY01000869">
    <property type="protein sequence ID" value="CEM35912.1"/>
    <property type="molecule type" value="Genomic_DNA"/>
</dbReference>
<gene>
    <name evidence="3" type="ORF">Vbra_19005</name>
</gene>
<protein>
    <submittedName>
        <fullName evidence="3">Uncharacterized protein</fullName>
    </submittedName>
</protein>
<dbReference type="VEuPathDB" id="CryptoDB:Vbra_19005"/>
<sequence>MLPLVVPFILACLSHTDAFTWRSPVSWHHDARRSAARPLQASLRGLQQIDATLRLKEGVQEVLTDLLSQEKMTSEVCQVTTAESAEFTGLLFEPQPYSISTRHGMPQEMEHYHFDPSYAIVTVPATIMFKAKCLSPSRLCAVFKVSGVKDLSKVTPKTSSLSSLEQPPATAGQDRKVVDVDESDSGGLPWASDEGDEALLDDLTVPYTVK</sequence>
<dbReference type="AlphaFoldDB" id="A0A0G4GXT1"/>
<evidence type="ECO:0000313" key="3">
    <source>
        <dbReference type="EMBL" id="CEM35912.1"/>
    </source>
</evidence>
<name>A0A0G4GXT1_VITBC</name>
<accession>A0A0G4GXT1</accession>
<keyword evidence="2" id="KW-0732">Signal</keyword>
<dbReference type="InParanoid" id="A0A0G4GXT1"/>
<evidence type="ECO:0000313" key="4">
    <source>
        <dbReference type="Proteomes" id="UP000041254"/>
    </source>
</evidence>
<feature type="signal peptide" evidence="2">
    <location>
        <begin position="1"/>
        <end position="18"/>
    </location>
</feature>
<evidence type="ECO:0000256" key="2">
    <source>
        <dbReference type="SAM" id="SignalP"/>
    </source>
</evidence>
<dbReference type="Proteomes" id="UP000041254">
    <property type="component" value="Unassembled WGS sequence"/>
</dbReference>
<reference evidence="3 4" key="1">
    <citation type="submission" date="2014-11" db="EMBL/GenBank/DDBJ databases">
        <authorList>
            <person name="Zhu J."/>
            <person name="Qi W."/>
            <person name="Song R."/>
        </authorList>
    </citation>
    <scope>NUCLEOTIDE SEQUENCE [LARGE SCALE GENOMIC DNA]</scope>
</reference>
<organism evidence="3 4">
    <name type="scientific">Vitrella brassicaformis (strain CCMP3155)</name>
    <dbReference type="NCBI Taxonomy" id="1169540"/>
    <lineage>
        <taxon>Eukaryota</taxon>
        <taxon>Sar</taxon>
        <taxon>Alveolata</taxon>
        <taxon>Colpodellida</taxon>
        <taxon>Vitrellaceae</taxon>
        <taxon>Vitrella</taxon>
    </lineage>
</organism>